<dbReference type="AlphaFoldDB" id="L5MBG7"/>
<evidence type="ECO:0000313" key="2">
    <source>
        <dbReference type="EMBL" id="ELK35667.1"/>
    </source>
</evidence>
<keyword evidence="3" id="KW-1185">Reference proteome</keyword>
<sequence>MKKKEEEEGEEEGGGRRRRKKKEEEEEEGERRKKGERKEKGERGERKEGERRKWECCSAGRRVPDSRLIAGERSCSGASLSRRHSYCTPQQQQQPQAQWGRDEREWRSAQPGLRLLPGCLLLPTLLCGIDMDRRLEPPELADECVEMATSGQQNNIEMVIIRGNNIIILEALE</sequence>
<dbReference type="EMBL" id="KB102330">
    <property type="protein sequence ID" value="ELK35667.1"/>
    <property type="molecule type" value="Genomic_DNA"/>
</dbReference>
<evidence type="ECO:0000256" key="1">
    <source>
        <dbReference type="SAM" id="MobiDB-lite"/>
    </source>
</evidence>
<feature type="region of interest" description="Disordered" evidence="1">
    <location>
        <begin position="80"/>
        <end position="101"/>
    </location>
</feature>
<gene>
    <name evidence="2" type="ORF">MDA_GLEAN10023420</name>
</gene>
<feature type="region of interest" description="Disordered" evidence="1">
    <location>
        <begin position="1"/>
        <end position="54"/>
    </location>
</feature>
<organism evidence="2 3">
    <name type="scientific">Myotis davidii</name>
    <name type="common">David's myotis</name>
    <dbReference type="NCBI Taxonomy" id="225400"/>
    <lineage>
        <taxon>Eukaryota</taxon>
        <taxon>Metazoa</taxon>
        <taxon>Chordata</taxon>
        <taxon>Craniata</taxon>
        <taxon>Vertebrata</taxon>
        <taxon>Euteleostomi</taxon>
        <taxon>Mammalia</taxon>
        <taxon>Eutheria</taxon>
        <taxon>Laurasiatheria</taxon>
        <taxon>Chiroptera</taxon>
        <taxon>Yangochiroptera</taxon>
        <taxon>Vespertilionidae</taxon>
        <taxon>Myotis</taxon>
    </lineage>
</organism>
<reference evidence="3" key="1">
    <citation type="journal article" date="2013" name="Science">
        <title>Comparative analysis of bat genomes provides insight into the evolution of flight and immunity.</title>
        <authorList>
            <person name="Zhang G."/>
            <person name="Cowled C."/>
            <person name="Shi Z."/>
            <person name="Huang Z."/>
            <person name="Bishop-Lilly K.A."/>
            <person name="Fang X."/>
            <person name="Wynne J.W."/>
            <person name="Xiong Z."/>
            <person name="Baker M.L."/>
            <person name="Zhao W."/>
            <person name="Tachedjian M."/>
            <person name="Zhu Y."/>
            <person name="Zhou P."/>
            <person name="Jiang X."/>
            <person name="Ng J."/>
            <person name="Yang L."/>
            <person name="Wu L."/>
            <person name="Xiao J."/>
            <person name="Feng Y."/>
            <person name="Chen Y."/>
            <person name="Sun X."/>
            <person name="Zhang Y."/>
            <person name="Marsh G.A."/>
            <person name="Crameri G."/>
            <person name="Broder C.C."/>
            <person name="Frey K.G."/>
            <person name="Wang L.F."/>
            <person name="Wang J."/>
        </authorList>
    </citation>
    <scope>NUCLEOTIDE SEQUENCE [LARGE SCALE GENOMIC DNA]</scope>
</reference>
<evidence type="ECO:0000313" key="3">
    <source>
        <dbReference type="Proteomes" id="UP000010556"/>
    </source>
</evidence>
<feature type="compositionally biased region" description="Basic and acidic residues" evidence="1">
    <location>
        <begin position="29"/>
        <end position="54"/>
    </location>
</feature>
<protein>
    <submittedName>
        <fullName evidence="2">Small nuclear ribonucleoprotein G</fullName>
    </submittedName>
</protein>
<accession>L5MBG7</accession>
<name>L5MBG7_MYODS</name>
<dbReference type="GO" id="GO:1990904">
    <property type="term" value="C:ribonucleoprotein complex"/>
    <property type="evidence" value="ECO:0007669"/>
    <property type="project" value="UniProtKB-KW"/>
</dbReference>
<proteinExistence type="predicted"/>
<dbReference type="Proteomes" id="UP000010556">
    <property type="component" value="Unassembled WGS sequence"/>
</dbReference>
<feature type="compositionally biased region" description="Low complexity" evidence="1">
    <location>
        <begin position="89"/>
        <end position="98"/>
    </location>
</feature>
<keyword evidence="2" id="KW-0687">Ribonucleoprotein</keyword>